<gene>
    <name evidence="1" type="ORF">GY21_18975</name>
</gene>
<dbReference type="Proteomes" id="UP000029864">
    <property type="component" value="Unassembled WGS sequence"/>
</dbReference>
<accession>A0A099J382</accession>
<dbReference type="AlphaFoldDB" id="A0A099J382"/>
<proteinExistence type="predicted"/>
<sequence>MDTLTGNNVGGTTMNTINMPEGTIPFACSIEGCVGPTYDPESHAEADALLNLHNAVAYENDLLEVTPAMFTATEGRWILSVEIANEMTPAEAIAAADELHRQAERVQALNDAVEAQAWFDTHPNPLGESVSSVMYEFRDRRAALMIIVARCSLLPALPIITA</sequence>
<dbReference type="EMBL" id="JPXF01000117">
    <property type="protein sequence ID" value="KGJ71903.1"/>
    <property type="molecule type" value="Genomic_DNA"/>
</dbReference>
<evidence type="ECO:0000313" key="2">
    <source>
        <dbReference type="Proteomes" id="UP000029864"/>
    </source>
</evidence>
<dbReference type="STRING" id="1001240.GY21_18975"/>
<evidence type="ECO:0000313" key="1">
    <source>
        <dbReference type="EMBL" id="KGJ71903.1"/>
    </source>
</evidence>
<name>A0A099J382_9MICO</name>
<reference evidence="1 2" key="1">
    <citation type="submission" date="2014-08" db="EMBL/GenBank/DDBJ databases">
        <authorList>
            <person name="Sisinthy S."/>
        </authorList>
    </citation>
    <scope>NUCLEOTIDE SEQUENCE [LARGE SCALE GENOMIC DNA]</scope>
    <source>
        <strain evidence="1 2">RuG17</strain>
    </source>
</reference>
<comment type="caution">
    <text evidence="1">The sequence shown here is derived from an EMBL/GenBank/DDBJ whole genome shotgun (WGS) entry which is preliminary data.</text>
</comment>
<organism evidence="1 2">
    <name type="scientific">Cryobacterium roopkundense</name>
    <dbReference type="NCBI Taxonomy" id="1001240"/>
    <lineage>
        <taxon>Bacteria</taxon>
        <taxon>Bacillati</taxon>
        <taxon>Actinomycetota</taxon>
        <taxon>Actinomycetes</taxon>
        <taxon>Micrococcales</taxon>
        <taxon>Microbacteriaceae</taxon>
        <taxon>Cryobacterium</taxon>
    </lineage>
</organism>
<keyword evidence="2" id="KW-1185">Reference proteome</keyword>
<protein>
    <submittedName>
        <fullName evidence="1">Uncharacterized protein</fullName>
    </submittedName>
</protein>